<feature type="region of interest" description="Disordered" evidence="1">
    <location>
        <begin position="1"/>
        <end position="38"/>
    </location>
</feature>
<evidence type="ECO:0000313" key="2">
    <source>
        <dbReference type="EMBL" id="SGZ57834.1"/>
    </source>
</evidence>
<dbReference type="EMBL" id="LT635762">
    <property type="protein sequence ID" value="SGZ57834.1"/>
    <property type="molecule type" value="Genomic_DNA"/>
</dbReference>
<dbReference type="AlphaFoldDB" id="A0A1L0C4V5"/>
<dbReference type="Proteomes" id="UP000182334">
    <property type="component" value="Chromosome VII"/>
</dbReference>
<evidence type="ECO:0000313" key="3">
    <source>
        <dbReference type="Proteomes" id="UP000182334"/>
    </source>
</evidence>
<keyword evidence="3" id="KW-1185">Reference proteome</keyword>
<sequence>MTKKVLKSKVAKRNDPKSTKINKPLLKSKLNQRSKHTKAQIEKLNQDMTNIADIHSELTQTAGAKKEVNALNAGSLREDLKRDEIVQKESMKAEQDLTNQLEIITGISL</sequence>
<gene>
    <name evidence="2" type="ORF">SAMEA4029010_CIC11G00000003963</name>
</gene>
<feature type="compositionally biased region" description="Basic residues" evidence="1">
    <location>
        <begin position="1"/>
        <end position="11"/>
    </location>
</feature>
<proteinExistence type="predicted"/>
<evidence type="ECO:0000256" key="1">
    <source>
        <dbReference type="SAM" id="MobiDB-lite"/>
    </source>
</evidence>
<accession>A0A1L0C4V5</accession>
<reference evidence="2 3" key="1">
    <citation type="submission" date="2016-10" db="EMBL/GenBank/DDBJ databases">
        <authorList>
            <person name="de Groot N.N."/>
        </authorList>
    </citation>
    <scope>NUCLEOTIDE SEQUENCE [LARGE SCALE GENOMIC DNA]</scope>
    <source>
        <strain evidence="2 3">CBS 141442</strain>
    </source>
</reference>
<protein>
    <submittedName>
        <fullName evidence="2">CIC11C00000003963</fullName>
    </submittedName>
</protein>
<organism evidence="2 3">
    <name type="scientific">Sungouiella intermedia</name>
    <dbReference type="NCBI Taxonomy" id="45354"/>
    <lineage>
        <taxon>Eukaryota</taxon>
        <taxon>Fungi</taxon>
        <taxon>Dikarya</taxon>
        <taxon>Ascomycota</taxon>
        <taxon>Saccharomycotina</taxon>
        <taxon>Pichiomycetes</taxon>
        <taxon>Metschnikowiaceae</taxon>
        <taxon>Sungouiella</taxon>
    </lineage>
</organism>
<dbReference type="OrthoDB" id="4094525at2759"/>
<name>A0A1L0C4V5_9ASCO</name>